<organism evidence="2 3">
    <name type="scientific">Ruminococcus flavefaciens 007c</name>
    <dbReference type="NCBI Taxonomy" id="1341157"/>
    <lineage>
        <taxon>Bacteria</taxon>
        <taxon>Bacillati</taxon>
        <taxon>Bacillota</taxon>
        <taxon>Clostridia</taxon>
        <taxon>Eubacteriales</taxon>
        <taxon>Oscillospiraceae</taxon>
        <taxon>Ruminococcus</taxon>
    </lineage>
</organism>
<gene>
    <name evidence="2" type="ORF">RF007C_13730</name>
</gene>
<dbReference type="RefSeq" id="WP_019680460.1">
    <property type="nucleotide sequence ID" value="NZ_ATAX01000036.1"/>
</dbReference>
<evidence type="ECO:0000256" key="1">
    <source>
        <dbReference type="SAM" id="Phobius"/>
    </source>
</evidence>
<keyword evidence="1" id="KW-0472">Membrane</keyword>
<reference evidence="2 3" key="1">
    <citation type="journal article" date="2014" name="PLoS ONE">
        <title>Rumen cellulosomics: divergent fiber-degrading strategies revealed by comparative genome-wide analysis of six ruminococcal strains.</title>
        <authorList>
            <person name="Dassa B."/>
            <person name="Borovok I."/>
            <person name="Ruimy-Israeli V."/>
            <person name="Lamed R."/>
            <person name="Flint H.J."/>
            <person name="Duncan S.H."/>
            <person name="Henrissat B."/>
            <person name="Coutinho P."/>
            <person name="Morrison M."/>
            <person name="Mosoni P."/>
            <person name="Yeoman C.J."/>
            <person name="White B.A."/>
            <person name="Bayer E.A."/>
        </authorList>
    </citation>
    <scope>NUCLEOTIDE SEQUENCE [LARGE SCALE GENOMIC DNA]</scope>
    <source>
        <strain evidence="2 3">007c</strain>
    </source>
</reference>
<dbReference type="EMBL" id="ATAX01000036">
    <property type="protein sequence ID" value="EWM52405.1"/>
    <property type="molecule type" value="Genomic_DNA"/>
</dbReference>
<comment type="caution">
    <text evidence="2">The sequence shown here is derived from an EMBL/GenBank/DDBJ whole genome shotgun (WGS) entry which is preliminary data.</text>
</comment>
<accession>W7UUA1</accession>
<evidence type="ECO:0000313" key="3">
    <source>
        <dbReference type="Proteomes" id="UP000019365"/>
    </source>
</evidence>
<dbReference type="Proteomes" id="UP000019365">
    <property type="component" value="Unassembled WGS sequence"/>
</dbReference>
<feature type="transmembrane region" description="Helical" evidence="1">
    <location>
        <begin position="21"/>
        <end position="46"/>
    </location>
</feature>
<sequence length="119" mass="13279">MKRTTETTSIENQMNNPANKSVIIPILLIFVFIITLYFFGVCSIGGMQYTTSDYYKTLIHKFEVSAPHDEAVAAARRSIIFLRALVALSVMAAISSAAGIVLCIKTLIKRIKLKRRLRA</sequence>
<proteinExistence type="predicted"/>
<protein>
    <submittedName>
        <fullName evidence="2">Uncharacterized protein</fullName>
    </submittedName>
</protein>
<name>W7UUA1_RUMFL</name>
<evidence type="ECO:0000313" key="2">
    <source>
        <dbReference type="EMBL" id="EWM52405.1"/>
    </source>
</evidence>
<keyword evidence="1" id="KW-1133">Transmembrane helix</keyword>
<dbReference type="AlphaFoldDB" id="W7UUA1"/>
<keyword evidence="3" id="KW-1185">Reference proteome</keyword>
<keyword evidence="1" id="KW-0812">Transmembrane</keyword>
<feature type="transmembrane region" description="Helical" evidence="1">
    <location>
        <begin position="80"/>
        <end position="108"/>
    </location>
</feature>